<feature type="transmembrane region" description="Helical" evidence="2">
    <location>
        <begin position="102"/>
        <end position="122"/>
    </location>
</feature>
<evidence type="ECO:0000259" key="3">
    <source>
        <dbReference type="Pfam" id="PF00892"/>
    </source>
</evidence>
<keyword evidence="5" id="KW-1185">Reference proteome</keyword>
<dbReference type="InterPro" id="IPR000620">
    <property type="entry name" value="EamA_dom"/>
</dbReference>
<evidence type="ECO:0000313" key="4">
    <source>
        <dbReference type="EMBL" id="MCR6545667.1"/>
    </source>
</evidence>
<feature type="transmembrane region" description="Helical" evidence="2">
    <location>
        <begin position="158"/>
        <end position="177"/>
    </location>
</feature>
<dbReference type="EMBL" id="JANPWE010000004">
    <property type="protein sequence ID" value="MCR6545667.1"/>
    <property type="molecule type" value="Genomic_DNA"/>
</dbReference>
<comment type="caution">
    <text evidence="4">The sequence shown here is derived from an EMBL/GenBank/DDBJ whole genome shotgun (WGS) entry which is preliminary data.</text>
</comment>
<feature type="transmembrane region" description="Helical" evidence="2">
    <location>
        <begin position="316"/>
        <end position="332"/>
    </location>
</feature>
<accession>A0ABT1Y460</accession>
<comment type="similarity">
    <text evidence="1">Belongs to the EamA transporter family.</text>
</comment>
<feature type="transmembrane region" description="Helical" evidence="2">
    <location>
        <begin position="20"/>
        <end position="42"/>
    </location>
</feature>
<feature type="transmembrane region" description="Helical" evidence="2">
    <location>
        <begin position="57"/>
        <end position="82"/>
    </location>
</feature>
<gene>
    <name evidence="4" type="ORF">NVS47_09125</name>
</gene>
<proteinExistence type="inferred from homology"/>
<feature type="transmembrane region" description="Helical" evidence="2">
    <location>
        <begin position="257"/>
        <end position="279"/>
    </location>
</feature>
<evidence type="ECO:0000256" key="2">
    <source>
        <dbReference type="SAM" id="Phobius"/>
    </source>
</evidence>
<dbReference type="RefSeq" id="WP_257913246.1">
    <property type="nucleotide sequence ID" value="NZ_JANPWE010000004.1"/>
</dbReference>
<feature type="transmembrane region" description="Helical" evidence="2">
    <location>
        <begin position="128"/>
        <end position="146"/>
    </location>
</feature>
<keyword evidence="2" id="KW-0472">Membrane</keyword>
<feature type="transmembrane region" description="Helical" evidence="2">
    <location>
        <begin position="189"/>
        <end position="207"/>
    </location>
</feature>
<dbReference type="SUPFAM" id="SSF103481">
    <property type="entry name" value="Multidrug resistance efflux transporter EmrE"/>
    <property type="match status" value="1"/>
</dbReference>
<protein>
    <submittedName>
        <fullName evidence="4">DMT family transporter</fullName>
    </submittedName>
</protein>
<keyword evidence="2" id="KW-0812">Transmembrane</keyword>
<feature type="transmembrane region" description="Helical" evidence="2">
    <location>
        <begin position="228"/>
        <end position="251"/>
    </location>
</feature>
<evidence type="ECO:0000313" key="5">
    <source>
        <dbReference type="Proteomes" id="UP001524944"/>
    </source>
</evidence>
<name>A0ABT1Y460_9FIRM</name>
<reference evidence="4 5" key="1">
    <citation type="submission" date="2022-08" db="EMBL/GenBank/DDBJ databases">
        <title>Proteogenomics of the novel Dehalobacterium formicoaceticum strain EZ94 highlights a key role of methyltransferases during anaerobic dichloromethane degradation.</title>
        <authorList>
            <person name="Wasmund K."/>
        </authorList>
    </citation>
    <scope>NUCLEOTIDE SEQUENCE [LARGE SCALE GENOMIC DNA]</scope>
    <source>
        <strain evidence="4 5">EZ94</strain>
    </source>
</reference>
<dbReference type="InterPro" id="IPR037185">
    <property type="entry name" value="EmrE-like"/>
</dbReference>
<sequence length="356" mass="39153">MSRLEQARAKYRENMVRWGFIWALWTAVLWGAWYVPGTAIWYEAPFVNMASGTTGEYLTAAAVITALNAISVLVFMFLWIGVLGKWADYGRTIRKMRHISKWYFLAAIFGGPMAIFGSFMAMGYIGGVFAAVAGLMYPIIGSFLAYKWYGEKITRRAVVGIMMIIAGGLVVFAPGIIKELQESSGAWLGYLGGLMAALGWGFEGAIAGRALDVTDPDVGLTIRFTAEVFWWVAILLPFAAIFLKAPVLTVVAETLTLWPIILLLLAGMTFGFCYVSWYKAFPLIGVGRGQAIGDLYGVCAIIFLTIFTLVMPDWKFILGAVIVILGGFVMFTEKRDVLEVIRTVPTKDNITPMGGE</sequence>
<feature type="domain" description="EamA" evidence="3">
    <location>
        <begin position="188"/>
        <end position="331"/>
    </location>
</feature>
<organism evidence="4 5">
    <name type="scientific">Dehalobacterium formicoaceticum</name>
    <dbReference type="NCBI Taxonomy" id="51515"/>
    <lineage>
        <taxon>Bacteria</taxon>
        <taxon>Bacillati</taxon>
        <taxon>Bacillota</taxon>
        <taxon>Clostridia</taxon>
        <taxon>Eubacteriales</taxon>
        <taxon>Peptococcaceae</taxon>
        <taxon>Dehalobacterium</taxon>
    </lineage>
</organism>
<dbReference type="Proteomes" id="UP001524944">
    <property type="component" value="Unassembled WGS sequence"/>
</dbReference>
<keyword evidence="2" id="KW-1133">Transmembrane helix</keyword>
<feature type="transmembrane region" description="Helical" evidence="2">
    <location>
        <begin position="291"/>
        <end position="310"/>
    </location>
</feature>
<evidence type="ECO:0000256" key="1">
    <source>
        <dbReference type="ARBA" id="ARBA00007362"/>
    </source>
</evidence>
<dbReference type="Pfam" id="PF00892">
    <property type="entry name" value="EamA"/>
    <property type="match status" value="1"/>
</dbReference>